<dbReference type="PANTHER" id="PTHR35694:SF1">
    <property type="entry name" value="DENEDDYLASE"/>
    <property type="match status" value="1"/>
</dbReference>
<dbReference type="AlphaFoldDB" id="A0A8J4Q9W2"/>
<dbReference type="EMBL" id="JRKL02009233">
    <property type="protein sequence ID" value="KAF3946430.1"/>
    <property type="molecule type" value="Genomic_DNA"/>
</dbReference>
<proteinExistence type="predicted"/>
<name>A0A8J4Q9W2_9ROSI</name>
<reference evidence="1" key="1">
    <citation type="submission" date="2020-03" db="EMBL/GenBank/DDBJ databases">
        <title>Castanea mollissima Vanexum genome sequencing.</title>
        <authorList>
            <person name="Staton M."/>
        </authorList>
    </citation>
    <scope>NUCLEOTIDE SEQUENCE</scope>
    <source>
        <tissue evidence="1">Leaf</tissue>
    </source>
</reference>
<dbReference type="Proteomes" id="UP000737018">
    <property type="component" value="Unassembled WGS sequence"/>
</dbReference>
<accession>A0A8J4Q9W2</accession>
<protein>
    <submittedName>
        <fullName evidence="1">Uncharacterized protein</fullName>
    </submittedName>
</protein>
<organism evidence="1 2">
    <name type="scientific">Castanea mollissima</name>
    <name type="common">Chinese chestnut</name>
    <dbReference type="NCBI Taxonomy" id="60419"/>
    <lineage>
        <taxon>Eukaryota</taxon>
        <taxon>Viridiplantae</taxon>
        <taxon>Streptophyta</taxon>
        <taxon>Embryophyta</taxon>
        <taxon>Tracheophyta</taxon>
        <taxon>Spermatophyta</taxon>
        <taxon>Magnoliopsida</taxon>
        <taxon>eudicotyledons</taxon>
        <taxon>Gunneridae</taxon>
        <taxon>Pentapetalae</taxon>
        <taxon>rosids</taxon>
        <taxon>fabids</taxon>
        <taxon>Fagales</taxon>
        <taxon>Fagaceae</taxon>
        <taxon>Castanea</taxon>
    </lineage>
</organism>
<evidence type="ECO:0000313" key="2">
    <source>
        <dbReference type="Proteomes" id="UP000737018"/>
    </source>
</evidence>
<sequence length="150" mass="16555">MFRNLQRSSSWLKMMSVSLASGLFLVVISALGQLGLPHLSKGGRYPVEHRPLPSSEVDCALIQSPDARELEDFCVSIVKKIKDAFGWAGDIRTETRIGAWTGELPSYLRMVGEADSNIEGISTAPSEKIDTDMRISAHDIASYQVGRRFI</sequence>
<evidence type="ECO:0000313" key="1">
    <source>
        <dbReference type="EMBL" id="KAF3946430.1"/>
    </source>
</evidence>
<gene>
    <name evidence="1" type="ORF">CMV_027305</name>
</gene>
<dbReference type="PANTHER" id="PTHR35694">
    <property type="entry name" value="DENEDDYLASE"/>
    <property type="match status" value="1"/>
</dbReference>
<dbReference type="OrthoDB" id="1787144at2759"/>
<comment type="caution">
    <text evidence="1">The sequence shown here is derived from an EMBL/GenBank/DDBJ whole genome shotgun (WGS) entry which is preliminary data.</text>
</comment>
<keyword evidence="2" id="KW-1185">Reference proteome</keyword>